<proteinExistence type="predicted"/>
<reference evidence="4" key="1">
    <citation type="submission" date="2014-05" db="EMBL/GenBank/DDBJ databases">
        <title>Chemotaxis proteins in Methylobacterium aquaticum strain 22A.</title>
        <authorList>
            <person name="Tani A."/>
        </authorList>
    </citation>
    <scope>NUCLEOTIDE SEQUENCE</scope>
    <source>
        <strain evidence="4">22A</strain>
    </source>
</reference>
<dbReference type="PANTHER" id="PTHR32089:SF112">
    <property type="entry name" value="LYSOZYME-LIKE PROTEIN-RELATED"/>
    <property type="match status" value="1"/>
</dbReference>
<dbReference type="PANTHER" id="PTHR32089">
    <property type="entry name" value="METHYL-ACCEPTING CHEMOTAXIS PROTEIN MCPB"/>
    <property type="match status" value="1"/>
</dbReference>
<gene>
    <name evidence="4" type="primary">tar</name>
</gene>
<dbReference type="PROSITE" id="PS50111">
    <property type="entry name" value="CHEMOTAXIS_TRANSDUC_2"/>
    <property type="match status" value="1"/>
</dbReference>
<evidence type="ECO:0000256" key="1">
    <source>
        <dbReference type="ARBA" id="ARBA00023224"/>
    </source>
</evidence>
<evidence type="ECO:0000259" key="3">
    <source>
        <dbReference type="PROSITE" id="PS50111"/>
    </source>
</evidence>
<evidence type="ECO:0000256" key="2">
    <source>
        <dbReference type="PROSITE-ProRule" id="PRU00284"/>
    </source>
</evidence>
<dbReference type="InterPro" id="IPR004089">
    <property type="entry name" value="MCPsignal_dom"/>
</dbReference>
<organism evidence="4">
    <name type="scientific">Methylobacterium aquaticum</name>
    <dbReference type="NCBI Taxonomy" id="270351"/>
    <lineage>
        <taxon>Bacteria</taxon>
        <taxon>Pseudomonadati</taxon>
        <taxon>Pseudomonadota</taxon>
        <taxon>Alphaproteobacteria</taxon>
        <taxon>Hyphomicrobiales</taxon>
        <taxon>Methylobacteriaceae</taxon>
        <taxon>Methylobacterium</taxon>
    </lineage>
</organism>
<sequence>MASGAEELSASVSEINNQVQHASKIAGQAVTQAQETSTIVSGLSQQATRIGGIVALIQVIASQTILLALNATIEAARAGEAEYGFTVMAQEVKQLAEPTDVVRGREAIAAVAGKFLEQFGPTFRFNTVGAAVGHHGLSSLRWQAGPDGGPVAVTRTDVAEVVGGRIVRLWVLLNQPQS</sequence>
<dbReference type="GO" id="GO:0016020">
    <property type="term" value="C:membrane"/>
    <property type="evidence" value="ECO:0007669"/>
    <property type="project" value="InterPro"/>
</dbReference>
<accession>A0A1Y1B2Y1</accession>
<dbReference type="GO" id="GO:0007165">
    <property type="term" value="P:signal transduction"/>
    <property type="evidence" value="ECO:0007669"/>
    <property type="project" value="UniProtKB-KW"/>
</dbReference>
<dbReference type="Gene3D" id="1.10.287.950">
    <property type="entry name" value="Methyl-accepting chemotaxis protein"/>
    <property type="match status" value="1"/>
</dbReference>
<protein>
    <submittedName>
        <fullName evidence="4">Methyl-accepting chemotaxis protein</fullName>
    </submittedName>
</protein>
<dbReference type="EMBL" id="AB935123">
    <property type="protein sequence ID" value="BAX51337.1"/>
    <property type="molecule type" value="Genomic_DNA"/>
</dbReference>
<dbReference type="SUPFAM" id="SSF58104">
    <property type="entry name" value="Methyl-accepting chemotaxis protein (MCP) signaling domain"/>
    <property type="match status" value="1"/>
</dbReference>
<name>A0A1Y1B2Y1_9HYPH</name>
<dbReference type="SUPFAM" id="SSF54427">
    <property type="entry name" value="NTF2-like"/>
    <property type="match status" value="1"/>
</dbReference>
<feature type="domain" description="Methyl-accepting transducer" evidence="3">
    <location>
        <begin position="1"/>
        <end position="99"/>
    </location>
</feature>
<evidence type="ECO:0000313" key="4">
    <source>
        <dbReference type="EMBL" id="BAX51337.1"/>
    </source>
</evidence>
<dbReference type="InterPro" id="IPR032710">
    <property type="entry name" value="NTF2-like_dom_sf"/>
</dbReference>
<keyword evidence="1 2" id="KW-0807">Transducer</keyword>
<dbReference type="AlphaFoldDB" id="A0A1Y1B2Y1"/>
<dbReference type="Pfam" id="PF00015">
    <property type="entry name" value="MCPsignal"/>
    <property type="match status" value="1"/>
</dbReference>